<evidence type="ECO:0000313" key="5">
    <source>
        <dbReference type="EMBL" id="OXL15698.1"/>
    </source>
</evidence>
<dbReference type="Pfam" id="PF13505">
    <property type="entry name" value="OMP_b-brl"/>
    <property type="match status" value="1"/>
</dbReference>
<dbReference type="InterPro" id="IPR000758">
    <property type="entry name" value="Enterovir_OMP"/>
</dbReference>
<dbReference type="AlphaFoldDB" id="A0A229FVT8"/>
<dbReference type="SUPFAM" id="SSF56925">
    <property type="entry name" value="OMPA-like"/>
    <property type="match status" value="1"/>
</dbReference>
<dbReference type="RefSeq" id="WP_089514737.1">
    <property type="nucleotide sequence ID" value="NZ_NJGG01000001.1"/>
</dbReference>
<organism evidence="5 6">
    <name type="scientific">Polynucleobacter cosmopolitanus</name>
    <dbReference type="NCBI Taxonomy" id="351345"/>
    <lineage>
        <taxon>Bacteria</taxon>
        <taxon>Pseudomonadati</taxon>
        <taxon>Pseudomonadota</taxon>
        <taxon>Betaproteobacteria</taxon>
        <taxon>Burkholderiales</taxon>
        <taxon>Burkholderiaceae</taxon>
        <taxon>Polynucleobacter</taxon>
    </lineage>
</organism>
<feature type="domain" description="Outer membrane protein beta-barrel" evidence="4">
    <location>
        <begin position="5"/>
        <end position="211"/>
    </location>
</feature>
<dbReference type="Gene3D" id="2.40.160.20">
    <property type="match status" value="1"/>
</dbReference>
<name>A0A229FVT8_9BURK</name>
<gene>
    <name evidence="5" type="ORF">AOC33_00945</name>
</gene>
<dbReference type="PROSITE" id="PS00695">
    <property type="entry name" value="ENT_VIR_OMP_2"/>
    <property type="match status" value="1"/>
</dbReference>
<feature type="signal peptide" evidence="3">
    <location>
        <begin position="1"/>
        <end position="18"/>
    </location>
</feature>
<feature type="chain" id="PRO_5012511329" description="Outer membrane protein beta-barrel domain-containing protein" evidence="3">
    <location>
        <begin position="19"/>
        <end position="211"/>
    </location>
</feature>
<proteinExistence type="predicted"/>
<accession>A0A229FVT8</accession>
<dbReference type="InterPro" id="IPR027385">
    <property type="entry name" value="Beta-barrel_OMP"/>
</dbReference>
<keyword evidence="2 3" id="KW-0732">Signal</keyword>
<evidence type="ECO:0000256" key="1">
    <source>
        <dbReference type="ARBA" id="ARBA00004442"/>
    </source>
</evidence>
<protein>
    <recommendedName>
        <fullName evidence="4">Outer membrane protein beta-barrel domain-containing protein</fullName>
    </recommendedName>
</protein>
<evidence type="ECO:0000259" key="4">
    <source>
        <dbReference type="Pfam" id="PF13505"/>
    </source>
</evidence>
<dbReference type="OrthoDB" id="9130661at2"/>
<reference evidence="5 6" key="1">
    <citation type="submission" date="2017-06" db="EMBL/GenBank/DDBJ databases">
        <title>Reclassification of a Polynucleobacter cosmopolitanus strain isolated from tropical Lake Victoria as Polynucleobacter victoriensis comb. nov.</title>
        <authorList>
            <person name="Hahn M.W."/>
        </authorList>
    </citation>
    <scope>NUCLEOTIDE SEQUENCE [LARGE SCALE GENOMIC DNA]</scope>
    <source>
        <strain evidence="5 6">MWH-MoIso2</strain>
    </source>
</reference>
<dbReference type="EMBL" id="NJGG01000001">
    <property type="protein sequence ID" value="OXL15698.1"/>
    <property type="molecule type" value="Genomic_DNA"/>
</dbReference>
<dbReference type="InterPro" id="IPR011250">
    <property type="entry name" value="OMP/PagP_B-barrel"/>
</dbReference>
<comment type="subcellular location">
    <subcellularLocation>
        <location evidence="1">Cell outer membrane</location>
    </subcellularLocation>
</comment>
<dbReference type="GO" id="GO:0009279">
    <property type="term" value="C:cell outer membrane"/>
    <property type="evidence" value="ECO:0007669"/>
    <property type="project" value="UniProtKB-SubCell"/>
</dbReference>
<sequence length="211" mass="22286">MKKILLGLAVLMSTNAMAQESKWYVGGELGSSKVDNETAYMANSFVNQVGGSATATQNTSVGVARIFAGYKVNPMVDLELGYFQSNDIAYRVNGVSGGSVSYAASADVSFSGFDYSVLLRPLSFNDAARGFFIKLGGHRSEAETDVRLTAGSVSVGTSSKQSGSGALYGLGYDFEFSKSMFGRASVTEYKKVAGISDNDGTIYSVGLGYKF</sequence>
<keyword evidence="6" id="KW-1185">Reference proteome</keyword>
<comment type="caution">
    <text evidence="5">The sequence shown here is derived from an EMBL/GenBank/DDBJ whole genome shotgun (WGS) entry which is preliminary data.</text>
</comment>
<evidence type="ECO:0000313" key="6">
    <source>
        <dbReference type="Proteomes" id="UP000215188"/>
    </source>
</evidence>
<evidence type="ECO:0000256" key="2">
    <source>
        <dbReference type="ARBA" id="ARBA00022729"/>
    </source>
</evidence>
<dbReference type="GO" id="GO:0044384">
    <property type="term" value="C:host outer membrane"/>
    <property type="evidence" value="ECO:0007669"/>
    <property type="project" value="InterPro"/>
</dbReference>
<dbReference type="Proteomes" id="UP000215188">
    <property type="component" value="Unassembled WGS sequence"/>
</dbReference>
<evidence type="ECO:0000256" key="3">
    <source>
        <dbReference type="SAM" id="SignalP"/>
    </source>
</evidence>